<evidence type="ECO:0000256" key="2">
    <source>
        <dbReference type="ARBA" id="ARBA00004718"/>
    </source>
</evidence>
<dbReference type="SUPFAM" id="SSF57850">
    <property type="entry name" value="RING/U-box"/>
    <property type="match status" value="1"/>
</dbReference>
<evidence type="ECO:0000256" key="7">
    <source>
        <dbReference type="ARBA" id="ARBA00022771"/>
    </source>
</evidence>
<accession>A0AAW0XCP7</accession>
<evidence type="ECO:0000256" key="8">
    <source>
        <dbReference type="ARBA" id="ARBA00022786"/>
    </source>
</evidence>
<proteinExistence type="inferred from homology"/>
<dbReference type="GO" id="GO:0008270">
    <property type="term" value="F:zinc ion binding"/>
    <property type="evidence" value="ECO:0007669"/>
    <property type="project" value="UniProtKB-KW"/>
</dbReference>
<evidence type="ECO:0000256" key="1">
    <source>
        <dbReference type="ARBA" id="ARBA00004123"/>
    </source>
</evidence>
<keyword evidence="16" id="KW-1185">Reference proteome</keyword>
<dbReference type="Proteomes" id="UP001445076">
    <property type="component" value="Unassembled WGS sequence"/>
</dbReference>
<keyword evidence="7 13" id="KW-0863">Zinc-finger</keyword>
<organism evidence="15 16">
    <name type="scientific">Cherax quadricarinatus</name>
    <name type="common">Australian red claw crayfish</name>
    <dbReference type="NCBI Taxonomy" id="27406"/>
    <lineage>
        <taxon>Eukaryota</taxon>
        <taxon>Metazoa</taxon>
        <taxon>Ecdysozoa</taxon>
        <taxon>Arthropoda</taxon>
        <taxon>Crustacea</taxon>
        <taxon>Multicrustacea</taxon>
        <taxon>Malacostraca</taxon>
        <taxon>Eumalacostraca</taxon>
        <taxon>Eucarida</taxon>
        <taxon>Decapoda</taxon>
        <taxon>Pleocyemata</taxon>
        <taxon>Astacidea</taxon>
        <taxon>Parastacoidea</taxon>
        <taxon>Parastacidae</taxon>
        <taxon>Cherax</taxon>
    </lineage>
</organism>
<comment type="caution">
    <text evidence="15">The sequence shown here is derived from an EMBL/GenBank/DDBJ whole genome shotgun (WGS) entry which is preliminary data.</text>
</comment>
<evidence type="ECO:0000256" key="13">
    <source>
        <dbReference type="PROSITE-ProRule" id="PRU00452"/>
    </source>
</evidence>
<comment type="pathway">
    <text evidence="2">Protein modification; protein sumoylation.</text>
</comment>
<name>A0AAW0XCP7_CHEQU</name>
<evidence type="ECO:0000256" key="5">
    <source>
        <dbReference type="ARBA" id="ARBA00022679"/>
    </source>
</evidence>
<keyword evidence="5" id="KW-0808">Transferase</keyword>
<evidence type="ECO:0000256" key="4">
    <source>
        <dbReference type="ARBA" id="ARBA00020923"/>
    </source>
</evidence>
<evidence type="ECO:0000259" key="14">
    <source>
        <dbReference type="PROSITE" id="PS51044"/>
    </source>
</evidence>
<dbReference type="PROSITE" id="PS51044">
    <property type="entry name" value="ZF_SP_RING"/>
    <property type="match status" value="1"/>
</dbReference>
<dbReference type="GO" id="GO:0000724">
    <property type="term" value="P:double-strand break repair via homologous recombination"/>
    <property type="evidence" value="ECO:0007669"/>
    <property type="project" value="InterPro"/>
</dbReference>
<dbReference type="Pfam" id="PF11789">
    <property type="entry name" value="zf-Nse"/>
    <property type="match status" value="1"/>
</dbReference>
<dbReference type="GO" id="GO:0005634">
    <property type="term" value="C:nucleus"/>
    <property type="evidence" value="ECO:0007669"/>
    <property type="project" value="UniProtKB-SubCell"/>
</dbReference>
<dbReference type="GO" id="GO:0061665">
    <property type="term" value="F:SUMO ligase activity"/>
    <property type="evidence" value="ECO:0007669"/>
    <property type="project" value="TreeGrafter"/>
</dbReference>
<dbReference type="GO" id="GO:0030915">
    <property type="term" value="C:Smc5-Smc6 complex"/>
    <property type="evidence" value="ECO:0007669"/>
    <property type="project" value="InterPro"/>
</dbReference>
<evidence type="ECO:0000256" key="12">
    <source>
        <dbReference type="ARBA" id="ARBA00032533"/>
    </source>
</evidence>
<dbReference type="AlphaFoldDB" id="A0AAW0XCP7"/>
<comment type="subcellular location">
    <subcellularLocation>
        <location evidence="1">Nucleus</location>
    </subcellularLocation>
</comment>
<dbReference type="InterPro" id="IPR026846">
    <property type="entry name" value="Nse2(Mms21)"/>
</dbReference>
<gene>
    <name evidence="15" type="ORF">OTU49_002122</name>
</gene>
<protein>
    <recommendedName>
        <fullName evidence="4">E3 SUMO-protein ligase NSE2</fullName>
    </recommendedName>
    <alternativeName>
        <fullName evidence="11">E3 SUMO-protein transferase NSE2</fullName>
    </alternativeName>
    <alternativeName>
        <fullName evidence="12">Non-structural maintenance of chromosomes element 2 homolog</fullName>
    </alternativeName>
</protein>
<dbReference type="InterPro" id="IPR013083">
    <property type="entry name" value="Znf_RING/FYVE/PHD"/>
</dbReference>
<dbReference type="GO" id="GO:0016925">
    <property type="term" value="P:protein sumoylation"/>
    <property type="evidence" value="ECO:0007669"/>
    <property type="project" value="TreeGrafter"/>
</dbReference>
<keyword evidence="9" id="KW-0862">Zinc</keyword>
<evidence type="ECO:0000256" key="6">
    <source>
        <dbReference type="ARBA" id="ARBA00022723"/>
    </source>
</evidence>
<reference evidence="15 16" key="1">
    <citation type="journal article" date="2024" name="BMC Genomics">
        <title>Genome assembly of redclaw crayfish (Cherax quadricarinatus) provides insights into its immune adaptation and hypoxia tolerance.</title>
        <authorList>
            <person name="Liu Z."/>
            <person name="Zheng J."/>
            <person name="Li H."/>
            <person name="Fang K."/>
            <person name="Wang S."/>
            <person name="He J."/>
            <person name="Zhou D."/>
            <person name="Weng S."/>
            <person name="Chi M."/>
            <person name="Gu Z."/>
            <person name="He J."/>
            <person name="Li F."/>
            <person name="Wang M."/>
        </authorList>
    </citation>
    <scope>NUCLEOTIDE SEQUENCE [LARGE SCALE GENOMIC DNA]</scope>
    <source>
        <strain evidence="15">ZL_2023a</strain>
    </source>
</reference>
<evidence type="ECO:0000313" key="15">
    <source>
        <dbReference type="EMBL" id="KAK8742112.1"/>
    </source>
</evidence>
<keyword evidence="8" id="KW-0833">Ubl conjugation pathway</keyword>
<evidence type="ECO:0000313" key="16">
    <source>
        <dbReference type="Proteomes" id="UP001445076"/>
    </source>
</evidence>
<feature type="domain" description="SP-RING-type" evidence="14">
    <location>
        <begin position="131"/>
        <end position="216"/>
    </location>
</feature>
<evidence type="ECO:0000256" key="10">
    <source>
        <dbReference type="ARBA" id="ARBA00023242"/>
    </source>
</evidence>
<evidence type="ECO:0000256" key="9">
    <source>
        <dbReference type="ARBA" id="ARBA00022833"/>
    </source>
</evidence>
<dbReference type="InterPro" id="IPR004181">
    <property type="entry name" value="Znf_MIZ"/>
</dbReference>
<dbReference type="PANTHER" id="PTHR21330:SF1">
    <property type="entry name" value="E3 SUMO-PROTEIN LIGASE NSE2"/>
    <property type="match status" value="1"/>
</dbReference>
<comment type="similarity">
    <text evidence="3">Belongs to the NSE2 family.</text>
</comment>
<dbReference type="EMBL" id="JARKIK010000029">
    <property type="protein sequence ID" value="KAK8742112.1"/>
    <property type="molecule type" value="Genomic_DNA"/>
</dbReference>
<keyword evidence="6" id="KW-0479">Metal-binding</keyword>
<evidence type="ECO:0000256" key="11">
    <source>
        <dbReference type="ARBA" id="ARBA00031731"/>
    </source>
</evidence>
<dbReference type="Gene3D" id="3.30.40.10">
    <property type="entry name" value="Zinc/RING finger domain, C3HC4 (zinc finger)"/>
    <property type="match status" value="1"/>
</dbReference>
<keyword evidence="10" id="KW-0539">Nucleus</keyword>
<sequence>MESIENMFFKNIDKTRDQTTKCAFSVLEYITDENLKTKYLKELEKVLVMCVESEHAVALSRRAAKEAEARSLDENTNLPSAQKFDEAYVENMEELEQDAVIEEIINNAPSVKAFREQLQAQIVPVSANIDDDTDLVTTQHTINLTDPISKMPMTDPVRNKHCGHVYERSTVTNMIKSTKRKKFRCPCMGCGYREPIKLTDLEDALDVKRQIILQKK</sequence>
<evidence type="ECO:0000256" key="3">
    <source>
        <dbReference type="ARBA" id="ARBA00008212"/>
    </source>
</evidence>
<dbReference type="PANTHER" id="PTHR21330">
    <property type="entry name" value="E3 SUMO-PROTEIN LIGASE NSE2"/>
    <property type="match status" value="1"/>
</dbReference>
<dbReference type="CDD" id="cd16651">
    <property type="entry name" value="SPL-RING_NSE2"/>
    <property type="match status" value="1"/>
</dbReference>